<evidence type="ECO:0000313" key="2">
    <source>
        <dbReference type="EMBL" id="TMP33445.1"/>
    </source>
</evidence>
<dbReference type="AlphaFoldDB" id="A0A5S3WWG5"/>
<reference evidence="2 3" key="1">
    <citation type="submission" date="2018-01" db="EMBL/GenBank/DDBJ databases">
        <authorList>
            <person name="Paulsen S."/>
            <person name="Gram L.K."/>
        </authorList>
    </citation>
    <scope>NUCLEOTIDE SEQUENCE [LARGE SCALE GENOMIC DNA]</scope>
    <source>
        <strain evidence="2 3">S2599</strain>
    </source>
</reference>
<name>A0A5S3WWG5_9GAMM</name>
<gene>
    <name evidence="2" type="ORF">CWB98_19985</name>
</gene>
<accession>A0A5S3WWG5</accession>
<evidence type="ECO:0000313" key="3">
    <source>
        <dbReference type="Proteomes" id="UP000306719"/>
    </source>
</evidence>
<dbReference type="EMBL" id="PNCJ01000038">
    <property type="protein sequence ID" value="TMP33445.1"/>
    <property type="molecule type" value="Genomic_DNA"/>
</dbReference>
<keyword evidence="1" id="KW-1133">Transmembrane helix</keyword>
<proteinExistence type="predicted"/>
<organism evidence="2 3">
    <name type="scientific">Pseudoalteromonas rubra</name>
    <dbReference type="NCBI Taxonomy" id="43658"/>
    <lineage>
        <taxon>Bacteria</taxon>
        <taxon>Pseudomonadati</taxon>
        <taxon>Pseudomonadota</taxon>
        <taxon>Gammaproteobacteria</taxon>
        <taxon>Alteromonadales</taxon>
        <taxon>Pseudoalteromonadaceae</taxon>
        <taxon>Pseudoalteromonas</taxon>
    </lineage>
</organism>
<keyword evidence="1" id="KW-0472">Membrane</keyword>
<dbReference type="Proteomes" id="UP000306719">
    <property type="component" value="Unassembled WGS sequence"/>
</dbReference>
<comment type="caution">
    <text evidence="2">The sequence shown here is derived from an EMBL/GenBank/DDBJ whole genome shotgun (WGS) entry which is preliminary data.</text>
</comment>
<keyword evidence="1" id="KW-0812">Transmembrane</keyword>
<feature type="transmembrane region" description="Helical" evidence="1">
    <location>
        <begin position="12"/>
        <end position="34"/>
    </location>
</feature>
<evidence type="ECO:0000256" key="1">
    <source>
        <dbReference type="SAM" id="Phobius"/>
    </source>
</evidence>
<sequence length="161" mass="18175">MGGLFLGMLFSFVPLELVFITGVVWLPIYIFLEWRGYRKRNSVKPLLQRTALATSFVLICIYAPTKYMNTEIDLKGIGKVKLGEFYKLENRELTYFRFPEELASKEITFPHQVMQLKDVIELVERETGLTHALGYCGTGCTIINGCGPIGAIHFGKESNSG</sequence>
<reference evidence="3" key="2">
    <citation type="submission" date="2019-06" db="EMBL/GenBank/DDBJ databases">
        <title>Co-occurence of chitin degradation, pigmentation and bioactivity in marine Pseudoalteromonas.</title>
        <authorList>
            <person name="Sonnenschein E.C."/>
            <person name="Bech P.K."/>
        </authorList>
    </citation>
    <scope>NUCLEOTIDE SEQUENCE [LARGE SCALE GENOMIC DNA]</scope>
    <source>
        <strain evidence="3">S2599</strain>
    </source>
</reference>
<protein>
    <submittedName>
        <fullName evidence="2">Uncharacterized protein</fullName>
    </submittedName>
</protein>